<dbReference type="SUPFAM" id="SSF88946">
    <property type="entry name" value="Sigma2 domain of RNA polymerase sigma factors"/>
    <property type="match status" value="1"/>
</dbReference>
<dbReference type="Pfam" id="PF08281">
    <property type="entry name" value="Sigma70_r4_2"/>
    <property type="match status" value="1"/>
</dbReference>
<reference evidence="4 5" key="1">
    <citation type="submission" date="2015-09" db="EMBL/GenBank/DDBJ databases">
        <title>Sorangium comparison.</title>
        <authorList>
            <person name="Zaburannyi N."/>
            <person name="Bunk B."/>
            <person name="Overmann J."/>
            <person name="Mueller R."/>
        </authorList>
    </citation>
    <scope>NUCLEOTIDE SEQUENCE [LARGE SCALE GENOMIC DNA]</scope>
    <source>
        <strain evidence="4 5">So ce26</strain>
    </source>
</reference>
<dbReference type="RefSeq" id="WP_104986323.1">
    <property type="nucleotide sequence ID" value="NZ_CP012673.1"/>
</dbReference>
<feature type="domain" description="DUF6596" evidence="3">
    <location>
        <begin position="184"/>
        <end position="285"/>
    </location>
</feature>
<evidence type="ECO:0000313" key="5">
    <source>
        <dbReference type="Proteomes" id="UP000238348"/>
    </source>
</evidence>
<feature type="domain" description="RNA polymerase sigma factor 70 region 4 type 2" evidence="2">
    <location>
        <begin position="124"/>
        <end position="166"/>
    </location>
</feature>
<dbReference type="PANTHER" id="PTHR47756">
    <property type="entry name" value="BLL6612 PROTEIN-RELATED"/>
    <property type="match status" value="1"/>
</dbReference>
<protein>
    <submittedName>
        <fullName evidence="4">RNA polymerase subunit sigma-24</fullName>
    </submittedName>
</protein>
<dbReference type="InterPro" id="IPR013324">
    <property type="entry name" value="RNA_pol_sigma_r3/r4-like"/>
</dbReference>
<dbReference type="InterPro" id="IPR013325">
    <property type="entry name" value="RNA_pol_sigma_r2"/>
</dbReference>
<dbReference type="InterPro" id="IPR036388">
    <property type="entry name" value="WH-like_DNA-bd_sf"/>
</dbReference>
<name>A0A2L0FA53_SORCE</name>
<evidence type="ECO:0000259" key="1">
    <source>
        <dbReference type="Pfam" id="PF04542"/>
    </source>
</evidence>
<dbReference type="Gene3D" id="1.10.1740.10">
    <property type="match status" value="1"/>
</dbReference>
<gene>
    <name evidence="4" type="ORF">SOCE26_100060</name>
</gene>
<evidence type="ECO:0000259" key="3">
    <source>
        <dbReference type="Pfam" id="PF20239"/>
    </source>
</evidence>
<feature type="domain" description="RNA polymerase sigma-70 region 2" evidence="1">
    <location>
        <begin position="14"/>
        <end position="80"/>
    </location>
</feature>
<dbReference type="Proteomes" id="UP000238348">
    <property type="component" value="Chromosome"/>
</dbReference>
<dbReference type="GO" id="GO:0016987">
    <property type="term" value="F:sigma factor activity"/>
    <property type="evidence" value="ECO:0007669"/>
    <property type="project" value="InterPro"/>
</dbReference>
<evidence type="ECO:0000313" key="4">
    <source>
        <dbReference type="EMBL" id="AUX48468.1"/>
    </source>
</evidence>
<sequence length="416" mass="46303">MTTPRLVEHFFRHEYGRLVAMLSRRVGVRQIEAVEDAVQSALMTALESWTIAGLPDNPSAWLFRVAHNALVGELRRRARRDRMLEQHALEDIGAPENGPEPSLAGDVRDDLLRMLFVCCDDAIPVESQLVLALKTLCGFDVREIADRLFTSEASVYKRLGRARSRLRELPPRRDELTEEQYSSRLPAVHAILYLLFTEGHLSSHAETAIRRELCDEAMRLAAMLAEHPLGRAPETFALVALMHLHAARMTARQDGSGGLLLLEEQDRGLWDQREIQVGLSWLAKSAHGNVFSRYHAEAGIAAEHCLAPSLAETRWDRVVECYALLERLGPSAIHTLNRAVAVAEWQGPAAGLAVLDGLEPPTWLAGSYLWAAVLADLHRRCGNDGAALRYRDVAIRAAPTPAVQELLQRRLRTGGQ</sequence>
<dbReference type="OrthoDB" id="9780299at2"/>
<dbReference type="EMBL" id="CP012673">
    <property type="protein sequence ID" value="AUX48468.1"/>
    <property type="molecule type" value="Genomic_DNA"/>
</dbReference>
<dbReference type="InterPro" id="IPR013249">
    <property type="entry name" value="RNA_pol_sigma70_r4_t2"/>
</dbReference>
<dbReference type="Gene3D" id="1.10.10.10">
    <property type="entry name" value="Winged helix-like DNA-binding domain superfamily/Winged helix DNA-binding domain"/>
    <property type="match status" value="1"/>
</dbReference>
<proteinExistence type="predicted"/>
<dbReference type="SUPFAM" id="SSF88659">
    <property type="entry name" value="Sigma3 and sigma4 domains of RNA polymerase sigma factors"/>
    <property type="match status" value="1"/>
</dbReference>
<dbReference type="InterPro" id="IPR014284">
    <property type="entry name" value="RNA_pol_sigma-70_dom"/>
</dbReference>
<dbReference type="InterPro" id="IPR007627">
    <property type="entry name" value="RNA_pol_sigma70_r2"/>
</dbReference>
<evidence type="ECO:0000259" key="2">
    <source>
        <dbReference type="Pfam" id="PF08281"/>
    </source>
</evidence>
<dbReference type="GO" id="GO:0003677">
    <property type="term" value="F:DNA binding"/>
    <property type="evidence" value="ECO:0007669"/>
    <property type="project" value="InterPro"/>
</dbReference>
<accession>A0A2L0FA53</accession>
<dbReference type="Pfam" id="PF20239">
    <property type="entry name" value="DUF6596"/>
    <property type="match status" value="1"/>
</dbReference>
<dbReference type="AlphaFoldDB" id="A0A2L0FA53"/>
<dbReference type="InterPro" id="IPR046531">
    <property type="entry name" value="DUF6596"/>
</dbReference>
<dbReference type="Pfam" id="PF04542">
    <property type="entry name" value="Sigma70_r2"/>
    <property type="match status" value="1"/>
</dbReference>
<dbReference type="GO" id="GO:0006352">
    <property type="term" value="P:DNA-templated transcription initiation"/>
    <property type="evidence" value="ECO:0007669"/>
    <property type="project" value="InterPro"/>
</dbReference>
<dbReference type="PANTHER" id="PTHR47756:SF2">
    <property type="entry name" value="BLL6612 PROTEIN"/>
    <property type="match status" value="1"/>
</dbReference>
<organism evidence="4 5">
    <name type="scientific">Sorangium cellulosum</name>
    <name type="common">Polyangium cellulosum</name>
    <dbReference type="NCBI Taxonomy" id="56"/>
    <lineage>
        <taxon>Bacteria</taxon>
        <taxon>Pseudomonadati</taxon>
        <taxon>Myxococcota</taxon>
        <taxon>Polyangia</taxon>
        <taxon>Polyangiales</taxon>
        <taxon>Polyangiaceae</taxon>
        <taxon>Sorangium</taxon>
    </lineage>
</organism>
<dbReference type="NCBIfam" id="TIGR02937">
    <property type="entry name" value="sigma70-ECF"/>
    <property type="match status" value="1"/>
</dbReference>